<dbReference type="Pfam" id="PF00069">
    <property type="entry name" value="Pkinase"/>
    <property type="match status" value="1"/>
</dbReference>
<gene>
    <name evidence="9" type="ORF">Ato02nite_008350</name>
</gene>
<dbReference type="RefSeq" id="WP_213005005.1">
    <property type="nucleotide sequence ID" value="NZ_BOQN01000010.1"/>
</dbReference>
<dbReference type="CDD" id="cd14014">
    <property type="entry name" value="STKc_PknB_like"/>
    <property type="match status" value="1"/>
</dbReference>
<dbReference type="InterPro" id="IPR008271">
    <property type="entry name" value="Ser/Thr_kinase_AS"/>
</dbReference>
<evidence type="ECO:0000313" key="9">
    <source>
        <dbReference type="EMBL" id="GIM89042.1"/>
    </source>
</evidence>
<dbReference type="InterPro" id="IPR011009">
    <property type="entry name" value="Kinase-like_dom_sf"/>
</dbReference>
<comment type="caution">
    <text evidence="9">The sequence shown here is derived from an EMBL/GenBank/DDBJ whole genome shotgun (WGS) entry which is preliminary data.</text>
</comment>
<evidence type="ECO:0000256" key="3">
    <source>
        <dbReference type="ARBA" id="ARBA00022679"/>
    </source>
</evidence>
<dbReference type="PANTHER" id="PTHR43289:SF6">
    <property type="entry name" value="SERINE_THREONINE-PROTEIN KINASE NEKL-3"/>
    <property type="match status" value="1"/>
</dbReference>
<feature type="transmembrane region" description="Helical" evidence="7">
    <location>
        <begin position="293"/>
        <end position="313"/>
    </location>
</feature>
<dbReference type="InterPro" id="IPR000719">
    <property type="entry name" value="Prot_kinase_dom"/>
</dbReference>
<dbReference type="Proteomes" id="UP000677082">
    <property type="component" value="Unassembled WGS sequence"/>
</dbReference>
<organism evidence="9 10">
    <name type="scientific">Paractinoplanes toevensis</name>
    <dbReference type="NCBI Taxonomy" id="571911"/>
    <lineage>
        <taxon>Bacteria</taxon>
        <taxon>Bacillati</taxon>
        <taxon>Actinomycetota</taxon>
        <taxon>Actinomycetes</taxon>
        <taxon>Micromonosporales</taxon>
        <taxon>Micromonosporaceae</taxon>
        <taxon>Paractinoplanes</taxon>
    </lineage>
</organism>
<sequence length="470" mass="50694">MVTVGQLIAGRYRVLHPIATGGMSRLWLAHDEVEDVGVALKKCALPHGLSPDEEDVFRVWTAREARSFTLVDHPNVVRVLDVLPDDDAPWIVMEFVPSRSLQQVLDESGPLPPARVAGIGLAVMEGLLAVRRAGLLHLDVKPSNVLIANDGRVMLSDFGPAVTAEGVRALAGAGIILGSPKYLAPERLLDGVALPESDLWSLGATLYHAAEGRPPFVRATTTETLLALAEETPEPPRHAGPLTELIVALLRRNPAARPEPAMVESALRSVTGQPADRPWPATAAVPAVRRRRVAVLATLLGVLVALVAAVLVLRPDDGSGTPAVAASPAAPPPGWYWHVSGIGLRVMLPVEMTATESGLGFQAGDYESGPWMLVEPVRPAPQNLLEALTEMERAHAGGWPEYRRLRIEQAPGAAGADWEYTTTDRHSIERMIERDGQVYLFRWDARASQWASELPRFAEVMDSFQPPPGG</sequence>
<dbReference type="GO" id="GO:0005524">
    <property type="term" value="F:ATP binding"/>
    <property type="evidence" value="ECO:0007669"/>
    <property type="project" value="UniProtKB-KW"/>
</dbReference>
<dbReference type="GO" id="GO:0004674">
    <property type="term" value="F:protein serine/threonine kinase activity"/>
    <property type="evidence" value="ECO:0007669"/>
    <property type="project" value="UniProtKB-KW"/>
</dbReference>
<accession>A0A919VYI0</accession>
<evidence type="ECO:0000259" key="8">
    <source>
        <dbReference type="PROSITE" id="PS50011"/>
    </source>
</evidence>
<dbReference type="PROSITE" id="PS50011">
    <property type="entry name" value="PROTEIN_KINASE_DOM"/>
    <property type="match status" value="1"/>
</dbReference>
<dbReference type="PANTHER" id="PTHR43289">
    <property type="entry name" value="MITOGEN-ACTIVATED PROTEIN KINASE KINASE KINASE 20-RELATED"/>
    <property type="match status" value="1"/>
</dbReference>
<keyword evidence="7" id="KW-0472">Membrane</keyword>
<feature type="domain" description="Protein kinase" evidence="8">
    <location>
        <begin position="12"/>
        <end position="280"/>
    </location>
</feature>
<dbReference type="Gene3D" id="3.30.200.20">
    <property type="entry name" value="Phosphorylase Kinase, domain 1"/>
    <property type="match status" value="1"/>
</dbReference>
<keyword evidence="3" id="KW-0808">Transferase</keyword>
<dbReference type="EC" id="2.7.11.1" evidence="1"/>
<reference evidence="9 10" key="1">
    <citation type="submission" date="2021-03" db="EMBL/GenBank/DDBJ databases">
        <title>Whole genome shotgun sequence of Actinoplanes toevensis NBRC 105298.</title>
        <authorList>
            <person name="Komaki H."/>
            <person name="Tamura T."/>
        </authorList>
    </citation>
    <scope>NUCLEOTIDE SEQUENCE [LARGE SCALE GENOMIC DNA]</scope>
    <source>
        <strain evidence="9 10">NBRC 105298</strain>
    </source>
</reference>
<evidence type="ECO:0000256" key="5">
    <source>
        <dbReference type="ARBA" id="ARBA00022777"/>
    </source>
</evidence>
<protein>
    <recommendedName>
        <fullName evidence="1">non-specific serine/threonine protein kinase</fullName>
        <ecNumber evidence="1">2.7.11.1</ecNumber>
    </recommendedName>
</protein>
<dbReference type="Gene3D" id="1.10.510.10">
    <property type="entry name" value="Transferase(Phosphotransferase) domain 1"/>
    <property type="match status" value="1"/>
</dbReference>
<keyword evidence="7" id="KW-1133">Transmembrane helix</keyword>
<dbReference type="AlphaFoldDB" id="A0A919VYI0"/>
<keyword evidence="5" id="KW-0418">Kinase</keyword>
<evidence type="ECO:0000256" key="2">
    <source>
        <dbReference type="ARBA" id="ARBA00022527"/>
    </source>
</evidence>
<evidence type="ECO:0000256" key="1">
    <source>
        <dbReference type="ARBA" id="ARBA00012513"/>
    </source>
</evidence>
<dbReference type="EMBL" id="BOQN01000010">
    <property type="protein sequence ID" value="GIM89042.1"/>
    <property type="molecule type" value="Genomic_DNA"/>
</dbReference>
<keyword evidence="2" id="KW-0723">Serine/threonine-protein kinase</keyword>
<keyword evidence="4" id="KW-0547">Nucleotide-binding</keyword>
<dbReference type="SUPFAM" id="SSF56112">
    <property type="entry name" value="Protein kinase-like (PK-like)"/>
    <property type="match status" value="1"/>
</dbReference>
<evidence type="ECO:0000256" key="6">
    <source>
        <dbReference type="ARBA" id="ARBA00022840"/>
    </source>
</evidence>
<dbReference type="PROSITE" id="PS00108">
    <property type="entry name" value="PROTEIN_KINASE_ST"/>
    <property type="match status" value="1"/>
</dbReference>
<evidence type="ECO:0000256" key="4">
    <source>
        <dbReference type="ARBA" id="ARBA00022741"/>
    </source>
</evidence>
<keyword evidence="10" id="KW-1185">Reference proteome</keyword>
<evidence type="ECO:0000256" key="7">
    <source>
        <dbReference type="SAM" id="Phobius"/>
    </source>
</evidence>
<evidence type="ECO:0000313" key="10">
    <source>
        <dbReference type="Proteomes" id="UP000677082"/>
    </source>
</evidence>
<proteinExistence type="predicted"/>
<dbReference type="SMART" id="SM00220">
    <property type="entry name" value="S_TKc"/>
    <property type="match status" value="1"/>
</dbReference>
<keyword evidence="7" id="KW-0812">Transmembrane</keyword>
<name>A0A919VYI0_9ACTN</name>
<keyword evidence="6" id="KW-0067">ATP-binding</keyword>